<proteinExistence type="inferred from homology"/>
<gene>
    <name evidence="7" type="primary">rdgC</name>
    <name evidence="7" type="ORF">GCM10007350_21950</name>
</gene>
<comment type="similarity">
    <text evidence="2">Belongs to the RdgC family.</text>
</comment>
<dbReference type="InterPro" id="IPR007476">
    <property type="entry name" value="RdgC"/>
</dbReference>
<dbReference type="PANTHER" id="PTHR38103:SF1">
    <property type="entry name" value="RECOMBINATION-ASSOCIATED PROTEIN RDGC"/>
    <property type="match status" value="1"/>
</dbReference>
<comment type="caution">
    <text evidence="7">The sequence shown here is derived from an EMBL/GenBank/DDBJ whole genome shotgun (WGS) entry which is preliminary data.</text>
</comment>
<sequence>MLWFKNLQLYRLAADHALSAETVAEALAKRPFVACGPHDPMSQGWVAPARHAPDLIAYEQQDAVLVVQKTEEKLLPPSVVKEEAEDRIARIEAEENRKVGRKEAKELRERIAEELLPKAFSRSRSQRALIDLQLGLVMVEAASAGKAEQLLSNLRETLGSLPTRLLNTHVSPETAMTLWLETADAGPFDLGQDTELNAPGDDGAVTKLGRQPMDTSEVKQHLGNGLLATKLSLAWDDKLSFVLTDKLEIKRLTMLDVLQEELKDMDAVDQAAVFDSSLVLTVGTLRGFIPVLINALGDEMPA</sequence>
<keyword evidence="4" id="KW-0963">Cytoplasm</keyword>
<feature type="coiled-coil region" evidence="6">
    <location>
        <begin position="81"/>
        <end position="110"/>
    </location>
</feature>
<evidence type="ECO:0000256" key="6">
    <source>
        <dbReference type="SAM" id="Coils"/>
    </source>
</evidence>
<evidence type="ECO:0000256" key="1">
    <source>
        <dbReference type="ARBA" id="ARBA00004453"/>
    </source>
</evidence>
<organism evidence="7 8">
    <name type="scientific">Jeongeupia chitinilytica</name>
    <dbReference type="NCBI Taxonomy" id="1041641"/>
    <lineage>
        <taxon>Bacteria</taxon>
        <taxon>Pseudomonadati</taxon>
        <taxon>Pseudomonadota</taxon>
        <taxon>Betaproteobacteria</taxon>
        <taxon>Neisseriales</taxon>
        <taxon>Chitinibacteraceae</taxon>
        <taxon>Jeongeupia</taxon>
    </lineage>
</organism>
<dbReference type="Proteomes" id="UP000604737">
    <property type="component" value="Unassembled WGS sequence"/>
</dbReference>
<accession>A0ABQ3H1E0</accession>
<evidence type="ECO:0000256" key="2">
    <source>
        <dbReference type="ARBA" id="ARBA00008657"/>
    </source>
</evidence>
<protein>
    <recommendedName>
        <fullName evidence="3">Recombination-associated protein RdgC</fullName>
    </recommendedName>
</protein>
<dbReference type="Pfam" id="PF04381">
    <property type="entry name" value="RdgC"/>
    <property type="match status" value="1"/>
</dbReference>
<dbReference type="RefSeq" id="WP_189460704.1">
    <property type="nucleotide sequence ID" value="NZ_BMYO01000005.1"/>
</dbReference>
<keyword evidence="8" id="KW-1185">Reference proteome</keyword>
<keyword evidence="6" id="KW-0175">Coiled coil</keyword>
<dbReference type="EMBL" id="BMYO01000005">
    <property type="protein sequence ID" value="GHD63783.1"/>
    <property type="molecule type" value="Genomic_DNA"/>
</dbReference>
<keyword evidence="5" id="KW-0233">DNA recombination</keyword>
<name>A0ABQ3H1E0_9NEIS</name>
<evidence type="ECO:0000256" key="3">
    <source>
        <dbReference type="ARBA" id="ARBA00022296"/>
    </source>
</evidence>
<dbReference type="NCBIfam" id="NF001464">
    <property type="entry name" value="PRK00321.1-5"/>
    <property type="match status" value="1"/>
</dbReference>
<evidence type="ECO:0000256" key="5">
    <source>
        <dbReference type="ARBA" id="ARBA00023172"/>
    </source>
</evidence>
<comment type="subcellular location">
    <subcellularLocation>
        <location evidence="1">Cytoplasm</location>
        <location evidence="1">Nucleoid</location>
    </subcellularLocation>
</comment>
<evidence type="ECO:0000313" key="7">
    <source>
        <dbReference type="EMBL" id="GHD63783.1"/>
    </source>
</evidence>
<evidence type="ECO:0000313" key="8">
    <source>
        <dbReference type="Proteomes" id="UP000604737"/>
    </source>
</evidence>
<reference evidence="8" key="1">
    <citation type="journal article" date="2019" name="Int. J. Syst. Evol. Microbiol.">
        <title>The Global Catalogue of Microorganisms (GCM) 10K type strain sequencing project: providing services to taxonomists for standard genome sequencing and annotation.</title>
        <authorList>
            <consortium name="The Broad Institute Genomics Platform"/>
            <consortium name="The Broad Institute Genome Sequencing Center for Infectious Disease"/>
            <person name="Wu L."/>
            <person name="Ma J."/>
        </authorList>
    </citation>
    <scope>NUCLEOTIDE SEQUENCE [LARGE SCALE GENOMIC DNA]</scope>
    <source>
        <strain evidence="8">KCTC 23701</strain>
    </source>
</reference>
<dbReference type="PANTHER" id="PTHR38103">
    <property type="entry name" value="RECOMBINATION-ASSOCIATED PROTEIN RDGC"/>
    <property type="match status" value="1"/>
</dbReference>
<evidence type="ECO:0000256" key="4">
    <source>
        <dbReference type="ARBA" id="ARBA00022490"/>
    </source>
</evidence>